<evidence type="ECO:0000313" key="4">
    <source>
        <dbReference type="Proteomes" id="UP001291930"/>
    </source>
</evidence>
<dbReference type="RefSeq" id="WP_374216906.1">
    <property type="nucleotide sequence ID" value="NZ_JAXOVW010000005.1"/>
</dbReference>
<dbReference type="InterPro" id="IPR007119">
    <property type="entry name" value="Phage_tail_spike_N"/>
</dbReference>
<name>A0ABU5JT48_9BACI</name>
<evidence type="ECO:0000256" key="1">
    <source>
        <dbReference type="SAM" id="MobiDB-lite"/>
    </source>
</evidence>
<comment type="caution">
    <text evidence="3">The sequence shown here is derived from an EMBL/GenBank/DDBJ whole genome shotgun (WGS) entry which is preliminary data.</text>
</comment>
<keyword evidence="4" id="KW-1185">Reference proteome</keyword>
<dbReference type="NCBIfam" id="TIGR01665">
    <property type="entry name" value="put_anti_recept"/>
    <property type="match status" value="1"/>
</dbReference>
<feature type="compositionally biased region" description="Low complexity" evidence="1">
    <location>
        <begin position="454"/>
        <end position="481"/>
    </location>
</feature>
<dbReference type="InterPro" id="IPR010572">
    <property type="entry name" value="Tail_dom"/>
</dbReference>
<organism evidence="3 4">
    <name type="scientific">Bacillus bingmayongensis</name>
    <dbReference type="NCBI Taxonomy" id="1150157"/>
    <lineage>
        <taxon>Bacteria</taxon>
        <taxon>Bacillati</taxon>
        <taxon>Bacillota</taxon>
        <taxon>Bacilli</taxon>
        <taxon>Bacillales</taxon>
        <taxon>Bacillaceae</taxon>
        <taxon>Bacillus</taxon>
    </lineage>
</organism>
<dbReference type="Proteomes" id="UP001291930">
    <property type="component" value="Unassembled WGS sequence"/>
</dbReference>
<gene>
    <name evidence="3" type="ORF">U2I54_04335</name>
</gene>
<sequence length="718" mass="79925">MQQSPIKLYNKKLQLKTFLENAFKISYEQQFNAIWTAAFSLPLNDPKNDEIIALDFLEIFDQDKRIGMFRIIPKETVKNENNQTITYKCEHVLATLLSDVLFRYHQISNYPTRDVIEYLLSQQETKHWRLGKCDFVRYFHYSWEHENTILGPLFSVPKPFDEQYAWTWDDSIENYPWTLNLERASDEITGEIRYRKNMKGITKTEDPTDIITRLYCLGYGEGINQLDITKVNPTGKPYIEAPQHIIDKYGIHKSIWVDRRFEHDDVLFSSGQALLDKKCIPKVTYSVDAIDYELIDPYKLEKYESGKLVRIHDEELGTVDVRLIKKGKSDTTGNPLDMSLEIGDPLEDLGTTQADLDRRQRINEVYSQGSTNILNYSYNDNCDPENPAVVKFYLPDDLVNINTLDLTFETEEFRAYSRATHGGGALVESTSAGGSIVTSTSAGGAVVNSTSAGGAVVKSTSSGGGSTQTSSSGGASTQTSSSGGGIAKSTASGGNSTQTSSAGGGTTQSTTTSAFVELHLMSGVPENSIGSENWGNHLHEIVIPGDYFTHAHRVTIPSHSHSVSIPAHTHNFDIPNHTHSINIPSHTHTVNIPDHAHEINIPNHTHEISIPNHTHTVEIKDHVHTITIPDHTHEISHGIYKLSEKPSKVAIKVDGNEVPINSTSAENINLIPYLSKDGGGKIERGKWHEITITPDKLGRVNANVISRLFIQSRTGGTF</sequence>
<dbReference type="Pfam" id="PF06605">
    <property type="entry name" value="Prophage_tail"/>
    <property type="match status" value="1"/>
</dbReference>
<evidence type="ECO:0000259" key="2">
    <source>
        <dbReference type="Pfam" id="PF06605"/>
    </source>
</evidence>
<evidence type="ECO:0000313" key="3">
    <source>
        <dbReference type="EMBL" id="MDZ5606352.1"/>
    </source>
</evidence>
<feature type="compositionally biased region" description="Low complexity" evidence="1">
    <location>
        <begin position="489"/>
        <end position="509"/>
    </location>
</feature>
<feature type="region of interest" description="Disordered" evidence="1">
    <location>
        <begin position="454"/>
        <end position="509"/>
    </location>
</feature>
<feature type="domain" description="Tail spike" evidence="2">
    <location>
        <begin position="100"/>
        <end position="355"/>
    </location>
</feature>
<protein>
    <submittedName>
        <fullName evidence="3">Phage tail spike protein</fullName>
    </submittedName>
</protein>
<proteinExistence type="predicted"/>
<dbReference type="EMBL" id="JAXOVW010000005">
    <property type="protein sequence ID" value="MDZ5606352.1"/>
    <property type="molecule type" value="Genomic_DNA"/>
</dbReference>
<reference evidence="4" key="1">
    <citation type="submission" date="2023-11" db="EMBL/GenBank/DDBJ databases">
        <title>Genome Sequence of Bacillus pseudomycoides stain BUPM19.</title>
        <authorList>
            <person name="Farhat A."/>
        </authorList>
    </citation>
    <scope>NUCLEOTIDE SEQUENCE [LARGE SCALE GENOMIC DNA]</scope>
    <source>
        <strain evidence="4">BUPM19</strain>
    </source>
</reference>
<accession>A0ABU5JT48</accession>